<dbReference type="SUPFAM" id="SSF117396">
    <property type="entry name" value="TM1631-like"/>
    <property type="match status" value="1"/>
</dbReference>
<evidence type="ECO:0000313" key="1">
    <source>
        <dbReference type="EMBL" id="MBP1294234.1"/>
    </source>
</evidence>
<evidence type="ECO:0000313" key="2">
    <source>
        <dbReference type="Proteomes" id="UP000673383"/>
    </source>
</evidence>
<dbReference type="Proteomes" id="UP000673383">
    <property type="component" value="Unassembled WGS sequence"/>
</dbReference>
<name>A0A8I2C428_BRAEL</name>
<dbReference type="Gene3D" id="3.20.20.410">
    <property type="entry name" value="Protein of unknown function UPF0759"/>
    <property type="match status" value="1"/>
</dbReference>
<proteinExistence type="predicted"/>
<dbReference type="AlphaFoldDB" id="A0A8I2C428"/>
<organism evidence="1 2">
    <name type="scientific">Bradyrhizobium elkanii</name>
    <dbReference type="NCBI Taxonomy" id="29448"/>
    <lineage>
        <taxon>Bacteria</taxon>
        <taxon>Pseudomonadati</taxon>
        <taxon>Pseudomonadota</taxon>
        <taxon>Alphaproteobacteria</taxon>
        <taxon>Hyphomicrobiales</taxon>
        <taxon>Nitrobacteraceae</taxon>
        <taxon>Bradyrhizobium</taxon>
    </lineage>
</organism>
<dbReference type="InterPro" id="IPR002763">
    <property type="entry name" value="DUF72"/>
</dbReference>
<dbReference type="EMBL" id="JAFICZ010000001">
    <property type="protein sequence ID" value="MBP1294234.1"/>
    <property type="molecule type" value="Genomic_DNA"/>
</dbReference>
<dbReference type="InterPro" id="IPR036520">
    <property type="entry name" value="UPF0759_sf"/>
</dbReference>
<comment type="caution">
    <text evidence="1">The sequence shown here is derived from an EMBL/GenBank/DDBJ whole genome shotgun (WGS) entry which is preliminary data.</text>
</comment>
<protein>
    <submittedName>
        <fullName evidence="1">Uncharacterized protein</fullName>
    </submittedName>
</protein>
<accession>A0A8I2C428</accession>
<gene>
    <name evidence="1" type="ORF">JOH49_003987</name>
</gene>
<reference evidence="1" key="1">
    <citation type="submission" date="2021-02" db="EMBL/GenBank/DDBJ databases">
        <title>Genomic Encyclopedia of Type Strains, Phase IV (KMG-V): Genome sequencing to study the core and pangenomes of soil and plant-associated prokaryotes.</title>
        <authorList>
            <person name="Whitman W."/>
        </authorList>
    </citation>
    <scope>NUCLEOTIDE SEQUENCE</scope>
    <source>
        <strain evidence="1">USDA 406</strain>
    </source>
</reference>
<dbReference type="Pfam" id="PF01904">
    <property type="entry name" value="DUF72"/>
    <property type="match status" value="1"/>
</dbReference>
<sequence length="62" mass="6946">MHGSQFRRQANLPHPVVGVDCRDQEGRRAVRTLAQGCDVYVYFDNDQKSAAPADAQALREMV</sequence>